<dbReference type="PANTHER" id="PTHR43178:SF5">
    <property type="entry name" value="LIPOAMIDE ACYLTRANSFERASE COMPONENT OF BRANCHED-CHAIN ALPHA-KETO ACID DEHYDROGENASE COMPLEX, MITOCHONDRIAL"/>
    <property type="match status" value="1"/>
</dbReference>
<dbReference type="PROSITE" id="PS00189">
    <property type="entry name" value="LIPOYL"/>
    <property type="match status" value="1"/>
</dbReference>
<feature type="domain" description="Peripheral subunit-binding (PSBD)" evidence="7">
    <location>
        <begin position="119"/>
        <end position="156"/>
    </location>
</feature>
<dbReference type="GO" id="GO:0016407">
    <property type="term" value="F:acetyltransferase activity"/>
    <property type="evidence" value="ECO:0007669"/>
    <property type="project" value="TreeGrafter"/>
</dbReference>
<accession>A0A1F7RY00</accession>
<comment type="function">
    <text evidence="5">E2 component of the 2-oxoglutarate dehydrogenase (OGDH) complex which catalyzes the second step in the conversion of 2-oxoglutarate to succinyl-CoA and CO(2).</text>
</comment>
<comment type="pathway">
    <text evidence="5">Amino-acid degradation; L-lysine degradation via saccharopine pathway; glutaryl-CoA from L-lysine: step 6/6.</text>
</comment>
<evidence type="ECO:0000256" key="5">
    <source>
        <dbReference type="RuleBase" id="RU361138"/>
    </source>
</evidence>
<dbReference type="NCBIfam" id="TIGR01347">
    <property type="entry name" value="sucB"/>
    <property type="match status" value="1"/>
</dbReference>
<dbReference type="InterPro" id="IPR000089">
    <property type="entry name" value="Biotin_lipoyl"/>
</dbReference>
<dbReference type="GO" id="GO:0006099">
    <property type="term" value="P:tricarboxylic acid cycle"/>
    <property type="evidence" value="ECO:0007669"/>
    <property type="project" value="UniProtKB-UniRule"/>
</dbReference>
<dbReference type="PROSITE" id="PS50968">
    <property type="entry name" value="BIOTINYL_LIPOYL"/>
    <property type="match status" value="1"/>
</dbReference>
<dbReference type="EMBL" id="MGDE01000088">
    <property type="protein sequence ID" value="OGL46429.1"/>
    <property type="molecule type" value="Genomic_DNA"/>
</dbReference>
<comment type="catalytic activity">
    <reaction evidence="5">
        <text>N(6)-[(R)-dihydrolipoyl]-L-lysyl-[protein] + succinyl-CoA = N(6)-[(R)-S(8)-succinyldihydrolipoyl]-L-lysyl-[protein] + CoA</text>
        <dbReference type="Rhea" id="RHEA:15213"/>
        <dbReference type="Rhea" id="RHEA-COMP:10475"/>
        <dbReference type="Rhea" id="RHEA-COMP:20092"/>
        <dbReference type="ChEBI" id="CHEBI:57287"/>
        <dbReference type="ChEBI" id="CHEBI:57292"/>
        <dbReference type="ChEBI" id="CHEBI:83100"/>
        <dbReference type="ChEBI" id="CHEBI:83120"/>
        <dbReference type="EC" id="2.3.1.61"/>
    </reaction>
</comment>
<evidence type="ECO:0000256" key="4">
    <source>
        <dbReference type="ARBA" id="ARBA00023315"/>
    </source>
</evidence>
<dbReference type="Proteomes" id="UP000178797">
    <property type="component" value="Unassembled WGS sequence"/>
</dbReference>
<dbReference type="InterPro" id="IPR011053">
    <property type="entry name" value="Single_hybrid_motif"/>
</dbReference>
<dbReference type="SUPFAM" id="SSF52777">
    <property type="entry name" value="CoA-dependent acyltransferases"/>
    <property type="match status" value="1"/>
</dbReference>
<evidence type="ECO:0000313" key="8">
    <source>
        <dbReference type="EMBL" id="OGL46429.1"/>
    </source>
</evidence>
<dbReference type="InterPro" id="IPR001078">
    <property type="entry name" value="2-oxoacid_DH_actylTfrase"/>
</dbReference>
<dbReference type="Pfam" id="PF00198">
    <property type="entry name" value="2-oxoacid_dh"/>
    <property type="match status" value="1"/>
</dbReference>
<comment type="caution">
    <text evidence="8">The sequence shown here is derived from an EMBL/GenBank/DDBJ whole genome shotgun (WGS) entry which is preliminary data.</text>
</comment>
<dbReference type="GO" id="GO:0031405">
    <property type="term" value="F:lipoic acid binding"/>
    <property type="evidence" value="ECO:0007669"/>
    <property type="project" value="TreeGrafter"/>
</dbReference>
<dbReference type="SUPFAM" id="SSF51230">
    <property type="entry name" value="Single hybrid motif"/>
    <property type="match status" value="1"/>
</dbReference>
<dbReference type="Gene3D" id="4.10.320.10">
    <property type="entry name" value="E3-binding domain"/>
    <property type="match status" value="1"/>
</dbReference>
<dbReference type="UniPathway" id="UPA00868">
    <property type="reaction ID" value="UER00840"/>
</dbReference>
<dbReference type="InterPro" id="IPR023213">
    <property type="entry name" value="CAT-like_dom_sf"/>
</dbReference>
<dbReference type="GO" id="GO:0033512">
    <property type="term" value="P:L-lysine catabolic process to acetyl-CoA via saccharopine"/>
    <property type="evidence" value="ECO:0007669"/>
    <property type="project" value="UniProtKB-UniRule"/>
</dbReference>
<dbReference type="GO" id="GO:0004149">
    <property type="term" value="F:dihydrolipoyllysine-residue succinyltransferase activity"/>
    <property type="evidence" value="ECO:0007669"/>
    <property type="project" value="UniProtKB-UniRule"/>
</dbReference>
<dbReference type="FunFam" id="3.30.559.10:FF:000007">
    <property type="entry name" value="Dihydrolipoamide acetyltransferase component of pyruvate dehydrogenase complex"/>
    <property type="match status" value="1"/>
</dbReference>
<dbReference type="SUPFAM" id="SSF47005">
    <property type="entry name" value="Peripheral subunit-binding domain of 2-oxo acid dehydrogenase complex"/>
    <property type="match status" value="1"/>
</dbReference>
<dbReference type="GO" id="GO:0045252">
    <property type="term" value="C:oxoglutarate dehydrogenase complex"/>
    <property type="evidence" value="ECO:0007669"/>
    <property type="project" value="UniProtKB-UniRule"/>
</dbReference>
<evidence type="ECO:0000313" key="9">
    <source>
        <dbReference type="Proteomes" id="UP000178797"/>
    </source>
</evidence>
<keyword evidence="4 5" id="KW-0012">Acyltransferase</keyword>
<protein>
    <recommendedName>
        <fullName evidence="5">Dihydrolipoyllysine-residue succinyltransferase component of 2-oxoglutarate dehydrogenase complex</fullName>
        <ecNumber evidence="5">2.3.1.61</ecNumber>
    </recommendedName>
    <alternativeName>
        <fullName evidence="5">2-oxoglutarate dehydrogenase complex component E2</fullName>
    </alternativeName>
</protein>
<gene>
    <name evidence="8" type="ORF">A2W05_04575</name>
</gene>
<dbReference type="PROSITE" id="PS51826">
    <property type="entry name" value="PSBD"/>
    <property type="match status" value="1"/>
</dbReference>
<dbReference type="Pfam" id="PF02817">
    <property type="entry name" value="E3_binding"/>
    <property type="match status" value="1"/>
</dbReference>
<feature type="domain" description="Lipoyl-binding" evidence="6">
    <location>
        <begin position="2"/>
        <end position="77"/>
    </location>
</feature>
<dbReference type="InterPro" id="IPR050743">
    <property type="entry name" value="2-oxoacid_DH_E2_comp"/>
</dbReference>
<dbReference type="Gene3D" id="3.30.559.10">
    <property type="entry name" value="Chloramphenicol acetyltransferase-like domain"/>
    <property type="match status" value="1"/>
</dbReference>
<keyword evidence="3 5" id="KW-0450">Lipoyl</keyword>
<proteinExistence type="inferred from homology"/>
<dbReference type="Gene3D" id="2.40.50.100">
    <property type="match status" value="1"/>
</dbReference>
<keyword evidence="5" id="KW-0816">Tricarboxylic acid cycle</keyword>
<sequence length="414" mass="46940">MPVEIQMPQMGESVVEGTISKWYKREGEEVKKDEPLVEIITDKVNVEVPCPESGILAKILVKEGEIAPIGTKLAIILLPGEKIDEKTVLAAKTEEKSRTLREPEEVLKAVKAEKTEMRRYSPAVRKLAREYGVNPDNIQGTGAGGRVTKEDIMVLVERRVEAMVEEEEAEISPEFWKPADLKKDEFVHLTTVRKMIAQHMVKSKREAPHVTTWDEVDMTRWVDFLGNRKDEIKGKYGIKLTYMPFIIKSTVQALKEHPMLNSSLVGDEIQIKKYYNIGIAVSREAGLIVPVIHSADKKSIVEIAKEINELRIKAQSDKLTLQDIHEGTFTITNAGVFGAIASTPIINYPEVAILGIHRIMERPVVVKGEITKRWMMNLCLSFDHRVVDGVPAVQFLNRVKTYLEEPEIWIFNFF</sequence>
<keyword evidence="2 5" id="KW-0808">Transferase</keyword>
<evidence type="ECO:0000256" key="1">
    <source>
        <dbReference type="ARBA" id="ARBA00007317"/>
    </source>
</evidence>
<evidence type="ECO:0000259" key="6">
    <source>
        <dbReference type="PROSITE" id="PS50968"/>
    </source>
</evidence>
<name>A0A1F7RY00_9BACT</name>
<dbReference type="InterPro" id="IPR004167">
    <property type="entry name" value="PSBD"/>
</dbReference>
<evidence type="ECO:0000256" key="3">
    <source>
        <dbReference type="ARBA" id="ARBA00022823"/>
    </source>
</evidence>
<dbReference type="InterPro" id="IPR006255">
    <property type="entry name" value="SucB"/>
</dbReference>
<reference evidence="8 9" key="1">
    <citation type="journal article" date="2016" name="Nat. Commun.">
        <title>Thousands of microbial genomes shed light on interconnected biogeochemical processes in an aquifer system.</title>
        <authorList>
            <person name="Anantharaman K."/>
            <person name="Brown C.T."/>
            <person name="Hug L.A."/>
            <person name="Sharon I."/>
            <person name="Castelle C.J."/>
            <person name="Probst A.J."/>
            <person name="Thomas B.C."/>
            <person name="Singh A."/>
            <person name="Wilkins M.J."/>
            <person name="Karaoz U."/>
            <person name="Brodie E.L."/>
            <person name="Williams K.H."/>
            <person name="Hubbard S.S."/>
            <person name="Banfield J.F."/>
        </authorList>
    </citation>
    <scope>NUCLEOTIDE SEQUENCE [LARGE SCALE GENOMIC DNA]</scope>
</reference>
<dbReference type="AlphaFoldDB" id="A0A1F7RY00"/>
<dbReference type="EC" id="2.3.1.61" evidence="5"/>
<dbReference type="InterPro" id="IPR036625">
    <property type="entry name" value="E3-bd_dom_sf"/>
</dbReference>
<organism evidence="8 9">
    <name type="scientific">Candidatus Schekmanbacteria bacterium RBG_16_38_10</name>
    <dbReference type="NCBI Taxonomy" id="1817879"/>
    <lineage>
        <taxon>Bacteria</taxon>
        <taxon>Candidatus Schekmaniibacteriota</taxon>
    </lineage>
</organism>
<dbReference type="Pfam" id="PF00364">
    <property type="entry name" value="Biotin_lipoyl"/>
    <property type="match status" value="1"/>
</dbReference>
<comment type="cofactor">
    <cofactor evidence="5">
        <name>(R)-lipoate</name>
        <dbReference type="ChEBI" id="CHEBI:83088"/>
    </cofactor>
    <text evidence="5">Binds 1 lipoyl cofactor covalently.</text>
</comment>
<dbReference type="InterPro" id="IPR003016">
    <property type="entry name" value="2-oxoA_DH_lipoyl-BS"/>
</dbReference>
<comment type="similarity">
    <text evidence="1 5">Belongs to the 2-oxoacid dehydrogenase family.</text>
</comment>
<evidence type="ECO:0000259" key="7">
    <source>
        <dbReference type="PROSITE" id="PS51826"/>
    </source>
</evidence>
<evidence type="ECO:0000256" key="2">
    <source>
        <dbReference type="ARBA" id="ARBA00022679"/>
    </source>
</evidence>
<dbReference type="PANTHER" id="PTHR43178">
    <property type="entry name" value="DIHYDROLIPOAMIDE ACETYLTRANSFERASE COMPONENT OF PYRUVATE DEHYDROGENASE COMPLEX"/>
    <property type="match status" value="1"/>
</dbReference>
<dbReference type="CDD" id="cd06849">
    <property type="entry name" value="lipoyl_domain"/>
    <property type="match status" value="1"/>
</dbReference>